<feature type="transmembrane region" description="Helical" evidence="2">
    <location>
        <begin position="48"/>
        <end position="70"/>
    </location>
</feature>
<dbReference type="Proteomes" id="UP000087171">
    <property type="component" value="Unplaced"/>
</dbReference>
<feature type="transmembrane region" description="Helical" evidence="2">
    <location>
        <begin position="113"/>
        <end position="131"/>
    </location>
</feature>
<keyword evidence="2" id="KW-0472">Membrane</keyword>
<feature type="transmembrane region" description="Helical" evidence="2">
    <location>
        <begin position="181"/>
        <end position="199"/>
    </location>
</feature>
<keyword evidence="2" id="KW-0812">Transmembrane</keyword>
<evidence type="ECO:0000313" key="3">
    <source>
        <dbReference type="Proteomes" id="UP000087171"/>
    </source>
</evidence>
<dbReference type="SUPFAM" id="SSF103481">
    <property type="entry name" value="Multidrug resistance efflux transporter EmrE"/>
    <property type="match status" value="1"/>
</dbReference>
<evidence type="ECO:0000256" key="1">
    <source>
        <dbReference type="ARBA" id="ARBA00004141"/>
    </source>
</evidence>
<dbReference type="KEGG" id="cam:101505335"/>
<proteinExistence type="predicted"/>
<dbReference type="InterPro" id="IPR037185">
    <property type="entry name" value="EmrE-like"/>
</dbReference>
<dbReference type="OrthoDB" id="1884658at2759"/>
<feature type="transmembrane region" description="Helical" evidence="2">
    <location>
        <begin position="308"/>
        <end position="328"/>
    </location>
</feature>
<gene>
    <name evidence="4" type="primary">LOC101505335</name>
</gene>
<dbReference type="AlphaFoldDB" id="A0A1S2Z7Y3"/>
<dbReference type="GeneID" id="101505335"/>
<name>A0A1S2Z7Y3_CICAR</name>
<reference evidence="4" key="1">
    <citation type="submission" date="2025-08" db="UniProtKB">
        <authorList>
            <consortium name="RefSeq"/>
        </authorList>
    </citation>
    <scope>IDENTIFICATION</scope>
    <source>
        <tissue evidence="4">Etiolated seedlings</tissue>
    </source>
</reference>
<accession>A0A1S2Z7Y3</accession>
<protein>
    <submittedName>
        <fullName evidence="4">Uncharacterized protein LOC101505335</fullName>
    </submittedName>
</protein>
<dbReference type="PaxDb" id="3827-XP_004516665.1"/>
<dbReference type="eggNOG" id="ENOG502QVRI">
    <property type="taxonomic scope" value="Eukaryota"/>
</dbReference>
<feature type="transmembrane region" description="Helical" evidence="2">
    <location>
        <begin position="282"/>
        <end position="302"/>
    </location>
</feature>
<dbReference type="PANTHER" id="PTHR47513">
    <property type="entry name" value="ZINC TRANSPORTER"/>
    <property type="match status" value="1"/>
</dbReference>
<organism evidence="3 4">
    <name type="scientific">Cicer arietinum</name>
    <name type="common">Chickpea</name>
    <name type="synonym">Garbanzo</name>
    <dbReference type="NCBI Taxonomy" id="3827"/>
    <lineage>
        <taxon>Eukaryota</taxon>
        <taxon>Viridiplantae</taxon>
        <taxon>Streptophyta</taxon>
        <taxon>Embryophyta</taxon>
        <taxon>Tracheophyta</taxon>
        <taxon>Spermatophyta</taxon>
        <taxon>Magnoliopsida</taxon>
        <taxon>eudicotyledons</taxon>
        <taxon>Gunneridae</taxon>
        <taxon>Pentapetalae</taxon>
        <taxon>rosids</taxon>
        <taxon>fabids</taxon>
        <taxon>Fabales</taxon>
        <taxon>Fabaceae</taxon>
        <taxon>Papilionoideae</taxon>
        <taxon>50 kb inversion clade</taxon>
        <taxon>NPAAA clade</taxon>
        <taxon>Hologalegina</taxon>
        <taxon>IRL clade</taxon>
        <taxon>Cicereae</taxon>
        <taxon>Cicer</taxon>
    </lineage>
</organism>
<evidence type="ECO:0000313" key="4">
    <source>
        <dbReference type="RefSeq" id="XP_004516665.1"/>
    </source>
</evidence>
<keyword evidence="3" id="KW-1185">Reference proteome</keyword>
<evidence type="ECO:0000256" key="2">
    <source>
        <dbReference type="SAM" id="Phobius"/>
    </source>
</evidence>
<dbReference type="PANTHER" id="PTHR47513:SF1">
    <property type="entry name" value="OS07G0283200 PROTEIN"/>
    <property type="match status" value="1"/>
</dbReference>
<dbReference type="STRING" id="3827.A0A1S2Z7Y3"/>
<feature type="transmembrane region" description="Helical" evidence="2">
    <location>
        <begin position="219"/>
        <end position="239"/>
    </location>
</feature>
<sequence length="357" mass="39659">MMSPNHLSDDRGSPPNHFRHTPLQIIHVVANFLRIWSIYSMFRYLSQTGASVVLFLFTCLAPASILFLILQKPWKGRPLSNTQVVPSIINGFITTLYLVLWGKGLKSCGPVRAILGEYSGAVLGVLSAVLYGRRGHLWKKIGGLIAMCASFYLLSEGWATATYSPFSWEDRDESEAQTEQVLGLKQMLIPIIAGILSALRRVIARRVSIKNQLKRRLHALTIASATCFMFPIAMWDVIIGSPSESNGKLPFSAWAFFSTILFGNIVIFYADSIAEERLHMVFSSPRHLMAASACIIVMEIVYKMDFSLTGFVICSLILGFGIYEATALERSKKDSIRNSKLSSGEFDNPTDMSSLPT</sequence>
<feature type="transmembrane region" description="Helical" evidence="2">
    <location>
        <begin position="143"/>
        <end position="161"/>
    </location>
</feature>
<feature type="transmembrane region" description="Helical" evidence="2">
    <location>
        <begin position="251"/>
        <end position="270"/>
    </location>
</feature>
<dbReference type="RefSeq" id="XP_004516665.1">
    <property type="nucleotide sequence ID" value="XM_004516608.3"/>
</dbReference>
<comment type="subcellular location">
    <subcellularLocation>
        <location evidence="1">Membrane</location>
        <topology evidence="1">Multi-pass membrane protein</topology>
    </subcellularLocation>
</comment>
<keyword evidence="2" id="KW-1133">Transmembrane helix</keyword>
<feature type="transmembrane region" description="Helical" evidence="2">
    <location>
        <begin position="82"/>
        <end position="101"/>
    </location>
</feature>